<feature type="region of interest" description="Disordered" evidence="1">
    <location>
        <begin position="1"/>
        <end position="83"/>
    </location>
</feature>
<feature type="compositionally biased region" description="Polar residues" evidence="1">
    <location>
        <begin position="1"/>
        <end position="15"/>
    </location>
</feature>
<reference evidence="2" key="1">
    <citation type="submission" date="2014-09" db="EMBL/GenBank/DDBJ databases">
        <authorList>
            <person name="Magalhaes I.L.F."/>
            <person name="Oliveira U."/>
            <person name="Santos F.R."/>
            <person name="Vidigal T.H.D.A."/>
            <person name="Brescovit A.D."/>
            <person name="Santos A.J."/>
        </authorList>
    </citation>
    <scope>NUCLEOTIDE SEQUENCE</scope>
    <source>
        <tissue evidence="2">Shoot tissue taken approximately 20 cm above the soil surface</tissue>
    </source>
</reference>
<dbReference type="AlphaFoldDB" id="A0A0A9EHG5"/>
<protein>
    <submittedName>
        <fullName evidence="2">Uncharacterized protein</fullName>
    </submittedName>
</protein>
<feature type="compositionally biased region" description="Pro residues" evidence="1">
    <location>
        <begin position="41"/>
        <end position="55"/>
    </location>
</feature>
<proteinExistence type="predicted"/>
<sequence length="83" mass="8777">MSMSVESFPNSSSCPGPSHRRRGAACRGRSGGRHQEAAGRSPPPSPLAPRSPSPPRSAAAAPANPPGCQSYRRRLVCGRRRRS</sequence>
<evidence type="ECO:0000256" key="1">
    <source>
        <dbReference type="SAM" id="MobiDB-lite"/>
    </source>
</evidence>
<feature type="compositionally biased region" description="Basic residues" evidence="1">
    <location>
        <begin position="71"/>
        <end position="83"/>
    </location>
</feature>
<organism evidence="2">
    <name type="scientific">Arundo donax</name>
    <name type="common">Giant reed</name>
    <name type="synonym">Donax arundinaceus</name>
    <dbReference type="NCBI Taxonomy" id="35708"/>
    <lineage>
        <taxon>Eukaryota</taxon>
        <taxon>Viridiplantae</taxon>
        <taxon>Streptophyta</taxon>
        <taxon>Embryophyta</taxon>
        <taxon>Tracheophyta</taxon>
        <taxon>Spermatophyta</taxon>
        <taxon>Magnoliopsida</taxon>
        <taxon>Liliopsida</taxon>
        <taxon>Poales</taxon>
        <taxon>Poaceae</taxon>
        <taxon>PACMAD clade</taxon>
        <taxon>Arundinoideae</taxon>
        <taxon>Arundineae</taxon>
        <taxon>Arundo</taxon>
    </lineage>
</organism>
<name>A0A0A9EHG5_ARUDO</name>
<evidence type="ECO:0000313" key="2">
    <source>
        <dbReference type="EMBL" id="JAD95482.1"/>
    </source>
</evidence>
<reference evidence="2" key="2">
    <citation type="journal article" date="2015" name="Data Brief">
        <title>Shoot transcriptome of the giant reed, Arundo donax.</title>
        <authorList>
            <person name="Barrero R.A."/>
            <person name="Guerrero F.D."/>
            <person name="Moolhuijzen P."/>
            <person name="Goolsby J.A."/>
            <person name="Tidwell J."/>
            <person name="Bellgard S.E."/>
            <person name="Bellgard M.I."/>
        </authorList>
    </citation>
    <scope>NUCLEOTIDE SEQUENCE</scope>
    <source>
        <tissue evidence="2">Shoot tissue taken approximately 20 cm above the soil surface</tissue>
    </source>
</reference>
<dbReference type="EMBL" id="GBRH01202413">
    <property type="protein sequence ID" value="JAD95482.1"/>
    <property type="molecule type" value="Transcribed_RNA"/>
</dbReference>
<accession>A0A0A9EHG5</accession>